<dbReference type="PANTHER" id="PTHR46353:SF11">
    <property type="entry name" value="C2H2-TYPE DOMAIN-CONTAINING PROTEIN"/>
    <property type="match status" value="1"/>
</dbReference>
<proteinExistence type="predicted"/>
<organism evidence="3 4">
    <name type="scientific">Hevea brasiliensis</name>
    <name type="common">Para rubber tree</name>
    <name type="synonym">Siphonia brasiliensis</name>
    <dbReference type="NCBI Taxonomy" id="3981"/>
    <lineage>
        <taxon>Eukaryota</taxon>
        <taxon>Viridiplantae</taxon>
        <taxon>Streptophyta</taxon>
        <taxon>Embryophyta</taxon>
        <taxon>Tracheophyta</taxon>
        <taxon>Spermatophyta</taxon>
        <taxon>Magnoliopsida</taxon>
        <taxon>eudicotyledons</taxon>
        <taxon>Gunneridae</taxon>
        <taxon>Pentapetalae</taxon>
        <taxon>rosids</taxon>
        <taxon>fabids</taxon>
        <taxon>Malpighiales</taxon>
        <taxon>Euphorbiaceae</taxon>
        <taxon>Crotonoideae</taxon>
        <taxon>Micrandreae</taxon>
        <taxon>Hevea</taxon>
    </lineage>
</organism>
<dbReference type="Pfam" id="PF05553">
    <property type="entry name" value="DUF761"/>
    <property type="match status" value="1"/>
</dbReference>
<name>A0A6A6NJQ4_HEVBR</name>
<dbReference type="InterPro" id="IPR008480">
    <property type="entry name" value="DUF761_pln"/>
</dbReference>
<dbReference type="PROSITE" id="PS50157">
    <property type="entry name" value="ZINC_FINGER_C2H2_2"/>
    <property type="match status" value="1"/>
</dbReference>
<evidence type="ECO:0000259" key="2">
    <source>
        <dbReference type="PROSITE" id="PS50157"/>
    </source>
</evidence>
<evidence type="ECO:0000313" key="4">
    <source>
        <dbReference type="Proteomes" id="UP000467840"/>
    </source>
</evidence>
<accession>A0A6A6NJQ4</accession>
<dbReference type="GO" id="GO:0000976">
    <property type="term" value="F:transcription cis-regulatory region binding"/>
    <property type="evidence" value="ECO:0007669"/>
    <property type="project" value="TreeGrafter"/>
</dbReference>
<comment type="caution">
    <text evidence="3">The sequence shown here is derived from an EMBL/GenBank/DDBJ whole genome shotgun (WGS) entry which is preliminary data.</text>
</comment>
<reference evidence="3 4" key="1">
    <citation type="journal article" date="2020" name="Mol. Plant">
        <title>The Chromosome-Based Rubber Tree Genome Provides New Insights into Spurge Genome Evolution and Rubber Biosynthesis.</title>
        <authorList>
            <person name="Liu J."/>
            <person name="Shi C."/>
            <person name="Shi C.C."/>
            <person name="Li W."/>
            <person name="Zhang Q.J."/>
            <person name="Zhang Y."/>
            <person name="Li K."/>
            <person name="Lu H.F."/>
            <person name="Shi C."/>
            <person name="Zhu S.T."/>
            <person name="Xiao Z.Y."/>
            <person name="Nan H."/>
            <person name="Yue Y."/>
            <person name="Zhu X.G."/>
            <person name="Wu Y."/>
            <person name="Hong X.N."/>
            <person name="Fan G.Y."/>
            <person name="Tong Y."/>
            <person name="Zhang D."/>
            <person name="Mao C.L."/>
            <person name="Liu Y.L."/>
            <person name="Hao S.J."/>
            <person name="Liu W.Q."/>
            <person name="Lv M.Q."/>
            <person name="Zhang H.B."/>
            <person name="Liu Y."/>
            <person name="Hu-Tang G.R."/>
            <person name="Wang J.P."/>
            <person name="Wang J.H."/>
            <person name="Sun Y.H."/>
            <person name="Ni S.B."/>
            <person name="Chen W.B."/>
            <person name="Zhang X.C."/>
            <person name="Jiao Y.N."/>
            <person name="Eichler E.E."/>
            <person name="Li G.H."/>
            <person name="Liu X."/>
            <person name="Gao L.Z."/>
        </authorList>
    </citation>
    <scope>NUCLEOTIDE SEQUENCE [LARGE SCALE GENOMIC DNA]</scope>
    <source>
        <strain evidence="4">cv. GT1</strain>
        <tissue evidence="3">Leaf</tissue>
    </source>
</reference>
<dbReference type="GO" id="GO:0009740">
    <property type="term" value="P:gibberellic acid mediated signaling pathway"/>
    <property type="evidence" value="ECO:0007669"/>
    <property type="project" value="TreeGrafter"/>
</dbReference>
<keyword evidence="1" id="KW-0479">Metal-binding</keyword>
<dbReference type="EMBL" id="JAAGAX010000001">
    <property type="protein sequence ID" value="KAF2325103.1"/>
    <property type="molecule type" value="Genomic_DNA"/>
</dbReference>
<dbReference type="Gene3D" id="3.30.160.60">
    <property type="entry name" value="Classic Zinc Finger"/>
    <property type="match status" value="1"/>
</dbReference>
<dbReference type="AlphaFoldDB" id="A0A6A6NJQ4"/>
<keyword evidence="1" id="KW-0863">Zinc-finger</keyword>
<keyword evidence="1" id="KW-0862">Zinc</keyword>
<dbReference type="PROSITE" id="PS00028">
    <property type="entry name" value="ZINC_FINGER_C2H2_1"/>
    <property type="match status" value="1"/>
</dbReference>
<dbReference type="InterPro" id="IPR044299">
    <property type="entry name" value="GIS3/ZFP5/ZFP6"/>
</dbReference>
<dbReference type="Proteomes" id="UP000467840">
    <property type="component" value="Chromosome 5"/>
</dbReference>
<evidence type="ECO:0000256" key="1">
    <source>
        <dbReference type="PROSITE-ProRule" id="PRU00042"/>
    </source>
</evidence>
<dbReference type="GO" id="GO:0009736">
    <property type="term" value="P:cytokinin-activated signaling pathway"/>
    <property type="evidence" value="ECO:0007669"/>
    <property type="project" value="TreeGrafter"/>
</dbReference>
<protein>
    <recommendedName>
        <fullName evidence="2">C2H2-type domain-containing protein</fullName>
    </recommendedName>
</protein>
<evidence type="ECO:0000313" key="3">
    <source>
        <dbReference type="EMBL" id="KAF2325103.1"/>
    </source>
</evidence>
<dbReference type="InterPro" id="IPR036236">
    <property type="entry name" value="Znf_C2H2_sf"/>
</dbReference>
<dbReference type="GO" id="GO:0008270">
    <property type="term" value="F:zinc ion binding"/>
    <property type="evidence" value="ECO:0007669"/>
    <property type="project" value="UniProtKB-KW"/>
</dbReference>
<feature type="domain" description="C2H2-type" evidence="2">
    <location>
        <begin position="47"/>
        <end position="74"/>
    </location>
</feature>
<dbReference type="GO" id="GO:0003700">
    <property type="term" value="F:DNA-binding transcription factor activity"/>
    <property type="evidence" value="ECO:0007669"/>
    <property type="project" value="TreeGrafter"/>
</dbReference>
<sequence length="381" mass="43216">MAESSAPSQQTCHKPAASSALKLFGFPLTEHREILAKTENCAESRKFECHFCRRAFANSQALGGHQNAHKRERQRARRVQYYCDRRLLTAAPVLSTHAVKASSSSISTGGFTSVGVAAKFRPQAAASHCPSSTTRPLLLPSPPSKLTSLIYVRQPLHVGTAMPSFVEFPVSLIVMKLFSSKFPNRYEAVNTSNLHSSVLSFFAVLNLSLKNPHTPIIRAWNILRLALLWARKGGAFKRRLMVELRVLPKFLKSLTLGHTTSTTPRTQLFYRERQLSFDKTPIFHVKMHRPGASMRFHIPCITPQVDFDYDFDDDEGGYEYDDGGRRSFMKGGEEEEYERIPEEKEIDLRAEEFIAKFYEQMKLQRQASCLQHNEMLNRGTS</sequence>
<dbReference type="InterPro" id="IPR013087">
    <property type="entry name" value="Znf_C2H2_type"/>
</dbReference>
<dbReference type="FunFam" id="3.30.160.60:FF:002829">
    <property type="entry name" value="Zinc finger protein 6"/>
    <property type="match status" value="1"/>
</dbReference>
<gene>
    <name evidence="3" type="ORF">GH714_022785</name>
</gene>
<keyword evidence="4" id="KW-1185">Reference proteome</keyword>
<dbReference type="SUPFAM" id="SSF57667">
    <property type="entry name" value="beta-beta-alpha zinc fingers"/>
    <property type="match status" value="1"/>
</dbReference>
<dbReference type="PANTHER" id="PTHR46353">
    <property type="entry name" value="ZINC FINGER PROTEIN 5"/>
    <property type="match status" value="1"/>
</dbReference>
<dbReference type="GO" id="GO:0005634">
    <property type="term" value="C:nucleus"/>
    <property type="evidence" value="ECO:0007669"/>
    <property type="project" value="TreeGrafter"/>
</dbReference>
<dbReference type="GO" id="GO:0010090">
    <property type="term" value="P:trichome morphogenesis"/>
    <property type="evidence" value="ECO:0007669"/>
    <property type="project" value="InterPro"/>
</dbReference>